<dbReference type="InterPro" id="IPR042102">
    <property type="entry name" value="RNA_pol_Rpb1_3_sf"/>
</dbReference>
<comment type="similarity">
    <text evidence="2 10">Belongs to the RNA polymerase beta' chain family.</text>
</comment>
<dbReference type="GO" id="GO:0046872">
    <property type="term" value="F:metal ion binding"/>
    <property type="evidence" value="ECO:0007669"/>
    <property type="project" value="UniProtKB-KW"/>
</dbReference>
<dbReference type="Gene3D" id="4.10.860.120">
    <property type="entry name" value="RNA polymerase II, clamp domain"/>
    <property type="match status" value="1"/>
</dbReference>
<dbReference type="InterPro" id="IPR007080">
    <property type="entry name" value="RNA_pol_Rpb1_1"/>
</dbReference>
<reference evidence="12 13" key="1">
    <citation type="journal article" date="2024" name="BMC Genomics">
        <title>De novo assembly and annotation of Popillia japonica's genome with initial clues to its potential as an invasive pest.</title>
        <authorList>
            <person name="Cucini C."/>
            <person name="Boschi S."/>
            <person name="Funari R."/>
            <person name="Cardaioli E."/>
            <person name="Iannotti N."/>
            <person name="Marturano G."/>
            <person name="Paoli F."/>
            <person name="Bruttini M."/>
            <person name="Carapelli A."/>
            <person name="Frati F."/>
            <person name="Nardi F."/>
        </authorList>
    </citation>
    <scope>NUCLEOTIDE SEQUENCE [LARGE SCALE GENOMIC DNA]</scope>
    <source>
        <strain evidence="12">DMR45628</strain>
    </source>
</reference>
<protein>
    <recommendedName>
        <fullName evidence="10">DNA-directed RNA polymerase subunit</fullName>
        <ecNumber evidence="10">2.7.7.6</ecNumber>
    </recommendedName>
</protein>
<dbReference type="Pfam" id="PF04997">
    <property type="entry name" value="RNA_pol_Rpb1_1"/>
    <property type="match status" value="1"/>
</dbReference>
<dbReference type="Gene3D" id="3.30.1490.180">
    <property type="entry name" value="RNA polymerase ii"/>
    <property type="match status" value="1"/>
</dbReference>
<evidence type="ECO:0000256" key="9">
    <source>
        <dbReference type="ARBA" id="ARBA00023242"/>
    </source>
</evidence>
<accession>A0AAW1LDQ7</accession>
<keyword evidence="9" id="KW-0539">Nucleus</keyword>
<dbReference type="Pfam" id="PF04983">
    <property type="entry name" value="RNA_pol_Rpb1_3"/>
    <property type="match status" value="1"/>
</dbReference>
<evidence type="ECO:0000256" key="8">
    <source>
        <dbReference type="ARBA" id="ARBA00023163"/>
    </source>
</evidence>
<dbReference type="InterPro" id="IPR000722">
    <property type="entry name" value="RNA_pol_asu"/>
</dbReference>
<dbReference type="GO" id="GO:0031981">
    <property type="term" value="C:nuclear lumen"/>
    <property type="evidence" value="ECO:0007669"/>
    <property type="project" value="UniProtKB-ARBA"/>
</dbReference>
<proteinExistence type="inferred from homology"/>
<dbReference type="AlphaFoldDB" id="A0AAW1LDQ7"/>
<dbReference type="EMBL" id="JASPKY010000122">
    <property type="protein sequence ID" value="KAK9732079.1"/>
    <property type="molecule type" value="Genomic_DNA"/>
</dbReference>
<dbReference type="PANTHER" id="PTHR48446:SF1">
    <property type="entry name" value="DNA-DIRECTED RNA POLYMERASE SUBUNIT BETA' N-TERMINAL SECTION"/>
    <property type="match status" value="1"/>
</dbReference>
<dbReference type="GO" id="GO:0003899">
    <property type="term" value="F:DNA-directed RNA polymerase activity"/>
    <property type="evidence" value="ECO:0007669"/>
    <property type="project" value="UniProtKB-EC"/>
</dbReference>
<organism evidence="12 13">
    <name type="scientific">Popillia japonica</name>
    <name type="common">Japanese beetle</name>
    <dbReference type="NCBI Taxonomy" id="7064"/>
    <lineage>
        <taxon>Eukaryota</taxon>
        <taxon>Metazoa</taxon>
        <taxon>Ecdysozoa</taxon>
        <taxon>Arthropoda</taxon>
        <taxon>Hexapoda</taxon>
        <taxon>Insecta</taxon>
        <taxon>Pterygota</taxon>
        <taxon>Neoptera</taxon>
        <taxon>Endopterygota</taxon>
        <taxon>Coleoptera</taxon>
        <taxon>Polyphaga</taxon>
        <taxon>Scarabaeiformia</taxon>
        <taxon>Scarabaeidae</taxon>
        <taxon>Rutelinae</taxon>
        <taxon>Popillia</taxon>
    </lineage>
</organism>
<dbReference type="GO" id="GO:0006351">
    <property type="term" value="P:DNA-templated transcription"/>
    <property type="evidence" value="ECO:0007669"/>
    <property type="project" value="InterPro"/>
</dbReference>
<dbReference type="Pfam" id="PF00623">
    <property type="entry name" value="RNA_pol_Rpb1_2"/>
    <property type="match status" value="1"/>
</dbReference>
<dbReference type="SMART" id="SM00663">
    <property type="entry name" value="RPOLA_N"/>
    <property type="match status" value="1"/>
</dbReference>
<keyword evidence="8 10" id="KW-0804">Transcription</keyword>
<evidence type="ECO:0000313" key="12">
    <source>
        <dbReference type="EMBL" id="KAK9732079.1"/>
    </source>
</evidence>
<feature type="domain" description="RNA polymerase N-terminal" evidence="11">
    <location>
        <begin position="283"/>
        <end position="588"/>
    </location>
</feature>
<keyword evidence="13" id="KW-1185">Reference proteome</keyword>
<evidence type="ECO:0000256" key="2">
    <source>
        <dbReference type="ARBA" id="ARBA00006460"/>
    </source>
</evidence>
<dbReference type="FunFam" id="2.40.40.20:FF:000019">
    <property type="entry name" value="DNA-directed RNA polymerase II subunit RPB1"/>
    <property type="match status" value="1"/>
</dbReference>
<sequence>MFITYNSVNIATTNKRQTNLKVTTMPKEQYREADVARKISHMSFGVESAESMQQQAHIHVVAKNLYNQDIQRTPIPFGVLDKRLGTNSKDSPCQTCSKNLNECVGHFGYIDLELPVFHVGYFKSIICILQTICKKCARVLLADSDREVFRTKLINPNLSYMTKKALRKKIIDKCKKVNRCPYCKEINGVVKKLTGGKASTGSAGVLKIVHEKFRGTKSKDPAFQEQMAEFGQAIEMNPDIQTSITSSAFLQILTPIDVLKLFERISEQDIPLLAMDQKRSTPKDLLFTRMLVPPVCIRPSVVSDLKAGTNEDDLTMKQSEIIFINDVIKKHKLSGANVNIYQEGWDFLQLQTALYINSELSGIPLAMMPKKPGRGLVQRLKGKQGRFRGNLSGKRVDFSSRTVISPDPNLEIDQVGVPCHIAKILTFPERVIHANINLMRQLVVNGPDIWPGANYVQQKGSMFKKYLKYGNREKLAQELKLGDLVERHLHDNDVVLFNRQPSLHKLSIMAHRAKIHQHRTFRFNECVCNPYNADFDGDEMNLHLPQTEEAKAEALILMGNKSNLVTPRNGELLIAATQDFLTGAYLLTLKDTFLDFAHASQLAATLMAGNDAHMAIDLPAPAILKPRRLWTGKQIFSLVLKPNKHCIVKANLEAKEILSLLPERWIKDI</sequence>
<dbReference type="SUPFAM" id="SSF64484">
    <property type="entry name" value="beta and beta-prime subunits of DNA dependent RNA-polymerase"/>
    <property type="match status" value="1"/>
</dbReference>
<evidence type="ECO:0000256" key="6">
    <source>
        <dbReference type="ARBA" id="ARBA00022723"/>
    </source>
</evidence>
<evidence type="ECO:0000256" key="1">
    <source>
        <dbReference type="ARBA" id="ARBA00004123"/>
    </source>
</evidence>
<dbReference type="InterPro" id="IPR007066">
    <property type="entry name" value="RNA_pol_Rpb1_3"/>
</dbReference>
<dbReference type="PANTHER" id="PTHR48446">
    <property type="entry name" value="DNA-DIRECTED RNA POLYMERASE SUBUNIT BETA' N-TERMINAL SECTION"/>
    <property type="match status" value="1"/>
</dbReference>
<dbReference type="Gene3D" id="1.10.274.100">
    <property type="entry name" value="RNA polymerase Rpb1, domain 3"/>
    <property type="match status" value="1"/>
</dbReference>
<evidence type="ECO:0000256" key="7">
    <source>
        <dbReference type="ARBA" id="ARBA00022833"/>
    </source>
</evidence>
<evidence type="ECO:0000313" key="13">
    <source>
        <dbReference type="Proteomes" id="UP001458880"/>
    </source>
</evidence>
<dbReference type="Proteomes" id="UP001458880">
    <property type="component" value="Unassembled WGS sequence"/>
</dbReference>
<keyword evidence="7" id="KW-0862">Zinc</keyword>
<evidence type="ECO:0000256" key="5">
    <source>
        <dbReference type="ARBA" id="ARBA00022695"/>
    </source>
</evidence>
<evidence type="ECO:0000256" key="10">
    <source>
        <dbReference type="RuleBase" id="RU004279"/>
    </source>
</evidence>
<comment type="subcellular location">
    <subcellularLocation>
        <location evidence="1">Nucleus</location>
    </subcellularLocation>
</comment>
<evidence type="ECO:0000256" key="3">
    <source>
        <dbReference type="ARBA" id="ARBA00022478"/>
    </source>
</evidence>
<dbReference type="Gene3D" id="2.40.40.20">
    <property type="match status" value="1"/>
</dbReference>
<keyword evidence="3 10" id="KW-0240">DNA-directed RNA polymerase</keyword>
<comment type="function">
    <text evidence="10">DNA-dependent RNA polymerase catalyzes the transcription of DNA into RNA using the four ribonucleoside triphosphates as substrates.</text>
</comment>
<dbReference type="FunFam" id="3.30.1490.180:FF:000002">
    <property type="entry name" value="DNA-directed RNA polymerase subunit"/>
    <property type="match status" value="1"/>
</dbReference>
<dbReference type="InterPro" id="IPR015700">
    <property type="entry name" value="RPC1"/>
</dbReference>
<keyword evidence="5 10" id="KW-0548">Nucleotidyltransferase</keyword>
<keyword evidence="4 10" id="KW-0808">Transferase</keyword>
<dbReference type="GO" id="GO:0003677">
    <property type="term" value="F:DNA binding"/>
    <property type="evidence" value="ECO:0007669"/>
    <property type="project" value="InterPro"/>
</dbReference>
<gene>
    <name evidence="12" type="ORF">QE152_g13097</name>
</gene>
<dbReference type="InterPro" id="IPR044893">
    <property type="entry name" value="RNA_pol_Rpb1_clamp_domain"/>
</dbReference>
<dbReference type="FunFam" id="1.10.274.100:FF:000025">
    <property type="entry name" value="DNA-directed RNA polymerase subunit"/>
    <property type="match status" value="1"/>
</dbReference>
<name>A0AAW1LDQ7_POPJA</name>
<dbReference type="EC" id="2.7.7.6" evidence="10"/>
<evidence type="ECO:0000256" key="4">
    <source>
        <dbReference type="ARBA" id="ARBA00022679"/>
    </source>
</evidence>
<keyword evidence="6" id="KW-0479">Metal-binding</keyword>
<evidence type="ECO:0000259" key="11">
    <source>
        <dbReference type="SMART" id="SM00663"/>
    </source>
</evidence>
<comment type="caution">
    <text evidence="12">The sequence shown here is derived from an EMBL/GenBank/DDBJ whole genome shotgun (WGS) entry which is preliminary data.</text>
</comment>
<comment type="catalytic activity">
    <reaction evidence="10">
        <text>RNA(n) + a ribonucleoside 5'-triphosphate = RNA(n+1) + diphosphate</text>
        <dbReference type="Rhea" id="RHEA:21248"/>
        <dbReference type="Rhea" id="RHEA-COMP:14527"/>
        <dbReference type="Rhea" id="RHEA-COMP:17342"/>
        <dbReference type="ChEBI" id="CHEBI:33019"/>
        <dbReference type="ChEBI" id="CHEBI:61557"/>
        <dbReference type="ChEBI" id="CHEBI:140395"/>
        <dbReference type="EC" id="2.7.7.6"/>
    </reaction>
</comment>
<dbReference type="InterPro" id="IPR006592">
    <property type="entry name" value="RNA_pol_N"/>
</dbReference>
<dbReference type="GO" id="GO:0000428">
    <property type="term" value="C:DNA-directed RNA polymerase complex"/>
    <property type="evidence" value="ECO:0007669"/>
    <property type="project" value="UniProtKB-KW"/>
</dbReference>
<dbReference type="FunFam" id="4.10.860.120:FF:000004">
    <property type="entry name" value="DNA-directed RNA polymerase subunit"/>
    <property type="match status" value="1"/>
</dbReference>